<feature type="coiled-coil region" evidence="1">
    <location>
        <begin position="43"/>
        <end position="126"/>
    </location>
</feature>
<keyword evidence="2" id="KW-1133">Transmembrane helix</keyword>
<evidence type="ECO:0000313" key="4">
    <source>
        <dbReference type="Proteomes" id="UP000049983"/>
    </source>
</evidence>
<evidence type="ECO:0000256" key="2">
    <source>
        <dbReference type="SAM" id="Phobius"/>
    </source>
</evidence>
<keyword evidence="2" id="KW-0812">Transmembrane</keyword>
<proteinExistence type="predicted"/>
<evidence type="ECO:0000313" key="3">
    <source>
        <dbReference type="EMBL" id="CTQ74165.1"/>
    </source>
</evidence>
<organism evidence="3 4">
    <name type="scientific">Roseibium album</name>
    <dbReference type="NCBI Taxonomy" id="311410"/>
    <lineage>
        <taxon>Bacteria</taxon>
        <taxon>Pseudomonadati</taxon>
        <taxon>Pseudomonadota</taxon>
        <taxon>Alphaproteobacteria</taxon>
        <taxon>Hyphomicrobiales</taxon>
        <taxon>Stappiaceae</taxon>
        <taxon>Roseibium</taxon>
    </lineage>
</organism>
<reference evidence="4" key="1">
    <citation type="submission" date="2015-07" db="EMBL/GenBank/DDBJ databases">
        <authorList>
            <person name="Rodrigo-Torres Lidia"/>
            <person name="Arahal R.David."/>
        </authorList>
    </citation>
    <scope>NUCLEOTIDE SEQUENCE [LARGE SCALE GENOMIC DNA]</scope>
    <source>
        <strain evidence="4">CECT 5096</strain>
    </source>
</reference>
<dbReference type="AlphaFoldDB" id="A0A0M6ZU24"/>
<name>A0A0M6ZU24_9HYPH</name>
<dbReference type="RefSeq" id="WP_055112113.1">
    <property type="nucleotide sequence ID" value="NZ_CXWA01000005.1"/>
</dbReference>
<sequence length="260" mass="29651">MDYENKENHFKPRGNLFLEISAILIFVILILFAGVVFHFHTEVSRLYDDKAELLARIESFESRLGEDRNESDLSRLLAEQNNLRDQVSDLVKQIEATMAADFERRLEETQKRIEELEQRVQTVASARPQEQAFAVEKDARTKVINDIQVDLVGCAEKMMYVYCDVSLNNLGRTGRKVEVSNAGTLVADNNGNAYRISSFTLGTASEKEVRYKANVFVSKARPVNLRFRFYLPHSRVSSFAVVQFNVDGASVPFEQVTVDR</sequence>
<dbReference type="STRING" id="311410.LA5095_00799"/>
<dbReference type="GeneID" id="97671262"/>
<gene>
    <name evidence="3" type="ORF">LA5096_03939</name>
</gene>
<dbReference type="EMBL" id="CXWC01000011">
    <property type="protein sequence ID" value="CTQ74165.1"/>
    <property type="molecule type" value="Genomic_DNA"/>
</dbReference>
<dbReference type="Gene3D" id="1.10.287.1490">
    <property type="match status" value="1"/>
</dbReference>
<keyword evidence="2" id="KW-0472">Membrane</keyword>
<keyword evidence="1" id="KW-0175">Coiled coil</keyword>
<protein>
    <submittedName>
        <fullName evidence="3">Uncharacterized protein</fullName>
    </submittedName>
</protein>
<evidence type="ECO:0000256" key="1">
    <source>
        <dbReference type="SAM" id="Coils"/>
    </source>
</evidence>
<keyword evidence="4" id="KW-1185">Reference proteome</keyword>
<feature type="transmembrane region" description="Helical" evidence="2">
    <location>
        <begin position="20"/>
        <end position="40"/>
    </location>
</feature>
<dbReference type="Proteomes" id="UP000049983">
    <property type="component" value="Unassembled WGS sequence"/>
</dbReference>
<accession>A0A0M6ZU24</accession>